<dbReference type="RefSeq" id="WP_381510350.1">
    <property type="nucleotide sequence ID" value="NZ_JBHUEL010000001.1"/>
</dbReference>
<evidence type="ECO:0000313" key="2">
    <source>
        <dbReference type="EMBL" id="MFD1765229.1"/>
    </source>
</evidence>
<dbReference type="NCBIfam" id="TIGR02743">
    <property type="entry name" value="TraW"/>
    <property type="match status" value="1"/>
</dbReference>
<comment type="caution">
    <text evidence="2">The sequence shown here is derived from an EMBL/GenBank/DDBJ whole genome shotgun (WGS) entry which is preliminary data.</text>
</comment>
<keyword evidence="3" id="KW-1185">Reference proteome</keyword>
<evidence type="ECO:0000313" key="3">
    <source>
        <dbReference type="Proteomes" id="UP001597215"/>
    </source>
</evidence>
<dbReference type="InterPro" id="IPR014114">
    <property type="entry name" value="TraW"/>
</dbReference>
<feature type="signal peptide" evidence="1">
    <location>
        <begin position="1"/>
        <end position="27"/>
    </location>
</feature>
<proteinExistence type="predicted"/>
<evidence type="ECO:0000256" key="1">
    <source>
        <dbReference type="SAM" id="SignalP"/>
    </source>
</evidence>
<keyword evidence="1" id="KW-0732">Signal</keyword>
<gene>
    <name evidence="2" type="primary">traW</name>
    <name evidence="2" type="ORF">ACFSAG_00035</name>
</gene>
<feature type="chain" id="PRO_5047030395" evidence="1">
    <location>
        <begin position="28"/>
        <end position="216"/>
    </location>
</feature>
<sequence length="216" mass="23719">MKNKIAIASVFALCGTAALLFAAHVQAHDFGQMGETFPIIEQDLLTTIEARLRNLESSGKLEALQAQMREQAVASVRRPKPVAGLSAATQKRAWLFDPSTVVTEDIRDDKGNVIATRGQRVNPMAFVKLTQDLVFVDGREKAQVDWAVARWSTLKAKIIFVDGSPFDLMKPYQRRFYFDQGGQLTGRFGIRHTPAVVTAAGDMLSISETPIGVSPT</sequence>
<dbReference type="Proteomes" id="UP001597215">
    <property type="component" value="Unassembled WGS sequence"/>
</dbReference>
<accession>A0ABW4M886</accession>
<organism evidence="2 3">
    <name type="scientific">Sphingorhabdus buctiana</name>
    <dbReference type="NCBI Taxonomy" id="1508805"/>
    <lineage>
        <taxon>Bacteria</taxon>
        <taxon>Pseudomonadati</taxon>
        <taxon>Pseudomonadota</taxon>
        <taxon>Alphaproteobacteria</taxon>
        <taxon>Sphingomonadales</taxon>
        <taxon>Sphingomonadaceae</taxon>
        <taxon>Sphingorhabdus</taxon>
    </lineage>
</organism>
<protein>
    <submittedName>
        <fullName evidence="2">Type-F conjugative transfer system protein TraW</fullName>
    </submittedName>
</protein>
<dbReference type="EMBL" id="JBHUEL010000001">
    <property type="protein sequence ID" value="MFD1765229.1"/>
    <property type="molecule type" value="Genomic_DNA"/>
</dbReference>
<reference evidence="3" key="1">
    <citation type="journal article" date="2019" name="Int. J. Syst. Evol. Microbiol.">
        <title>The Global Catalogue of Microorganisms (GCM) 10K type strain sequencing project: providing services to taxonomists for standard genome sequencing and annotation.</title>
        <authorList>
            <consortium name="The Broad Institute Genomics Platform"/>
            <consortium name="The Broad Institute Genome Sequencing Center for Infectious Disease"/>
            <person name="Wu L."/>
            <person name="Ma J."/>
        </authorList>
    </citation>
    <scope>NUCLEOTIDE SEQUENCE [LARGE SCALE GENOMIC DNA]</scope>
    <source>
        <strain evidence="3">CGMCC 1.12449</strain>
    </source>
</reference>
<name>A0ABW4M886_9SPHN</name>